<dbReference type="GO" id="GO:0016787">
    <property type="term" value="F:hydrolase activity"/>
    <property type="evidence" value="ECO:0007669"/>
    <property type="project" value="UniProtKB-KW"/>
</dbReference>
<dbReference type="RefSeq" id="WP_344886571.1">
    <property type="nucleotide sequence ID" value="NZ_BAAAZP010000117.1"/>
</dbReference>
<keyword evidence="1 3" id="KW-0378">Hydrolase</keyword>
<proteinExistence type="predicted"/>
<dbReference type="InterPro" id="IPR012341">
    <property type="entry name" value="6hp_glycosidase-like_sf"/>
</dbReference>
<evidence type="ECO:0000313" key="3">
    <source>
        <dbReference type="EMBL" id="GAA3690423.1"/>
    </source>
</evidence>
<evidence type="ECO:0000313" key="4">
    <source>
        <dbReference type="Proteomes" id="UP001500902"/>
    </source>
</evidence>
<gene>
    <name evidence="3" type="primary">yesR</name>
    <name evidence="3" type="ORF">GCM10022224_064820</name>
</gene>
<dbReference type="Pfam" id="PF07470">
    <property type="entry name" value="Glyco_hydro_88"/>
    <property type="match status" value="1"/>
</dbReference>
<dbReference type="Proteomes" id="UP001500902">
    <property type="component" value="Unassembled WGS sequence"/>
</dbReference>
<evidence type="ECO:0000256" key="1">
    <source>
        <dbReference type="ARBA" id="ARBA00022801"/>
    </source>
</evidence>
<protein>
    <submittedName>
        <fullName evidence="3">Rhamnogalacturonyl hydrolase YesR</fullName>
    </submittedName>
</protein>
<sequence>MNEPTGARAGSLSQSQVRTQGRAQGRGQGRGQGLDTSQAKGAEPPLPPADPADLTPDVLAGTARRIADRAVAMGLTHWFWGEGVVLQGLMRLTPRHPYVTEFVDAHLRDGIELGHVNNLAPGAVCADLYGETGERRYADACERMLRWLREDEAVTRAPGGAIEHWPGGVWADTVYMGGTFLIHYGLRAGRPELIEEAGEQILAHADVLQHPETGLYAHGSHEGRTIWNFWGRANAWTALASVEYLEAGGARSAQVRDVLRRQLRALAEHQPPHGVWDVLVDGQPENRGILETSAAAGIAAAMLRAARLGIDQERLRPAGWRALAGIHPYVADDGTLTRTSAGTVLQLIPFGYSVIRTDLIQPWGQGLALQAYAAALQETT</sequence>
<dbReference type="EMBL" id="BAAAZP010000117">
    <property type="protein sequence ID" value="GAA3690423.1"/>
    <property type="molecule type" value="Genomic_DNA"/>
</dbReference>
<dbReference type="InterPro" id="IPR010905">
    <property type="entry name" value="Glyco_hydro_88"/>
</dbReference>
<dbReference type="SUPFAM" id="SSF48208">
    <property type="entry name" value="Six-hairpin glycosidases"/>
    <property type="match status" value="1"/>
</dbReference>
<dbReference type="InterPro" id="IPR008928">
    <property type="entry name" value="6-hairpin_glycosidase_sf"/>
</dbReference>
<dbReference type="Gene3D" id="1.50.10.10">
    <property type="match status" value="1"/>
</dbReference>
<dbReference type="PANTHER" id="PTHR33886">
    <property type="entry name" value="UNSATURATED RHAMNOGALACTURONAN HYDROLASE (EUROFUNG)"/>
    <property type="match status" value="1"/>
</dbReference>
<dbReference type="InterPro" id="IPR052043">
    <property type="entry name" value="PolySaccharide_Degr_Enz"/>
</dbReference>
<dbReference type="PANTHER" id="PTHR33886:SF8">
    <property type="entry name" value="UNSATURATED RHAMNOGALACTURONAN HYDROLASE (EUROFUNG)"/>
    <property type="match status" value="1"/>
</dbReference>
<accession>A0ABP7CGZ4</accession>
<feature type="region of interest" description="Disordered" evidence="2">
    <location>
        <begin position="1"/>
        <end position="55"/>
    </location>
</feature>
<evidence type="ECO:0000256" key="2">
    <source>
        <dbReference type="SAM" id="MobiDB-lite"/>
    </source>
</evidence>
<organism evidence="3 4">
    <name type="scientific">Nonomuraea antimicrobica</name>
    <dbReference type="NCBI Taxonomy" id="561173"/>
    <lineage>
        <taxon>Bacteria</taxon>
        <taxon>Bacillati</taxon>
        <taxon>Actinomycetota</taxon>
        <taxon>Actinomycetes</taxon>
        <taxon>Streptosporangiales</taxon>
        <taxon>Streptosporangiaceae</taxon>
        <taxon>Nonomuraea</taxon>
    </lineage>
</organism>
<keyword evidence="4" id="KW-1185">Reference proteome</keyword>
<comment type="caution">
    <text evidence="3">The sequence shown here is derived from an EMBL/GenBank/DDBJ whole genome shotgun (WGS) entry which is preliminary data.</text>
</comment>
<name>A0ABP7CGZ4_9ACTN</name>
<reference evidence="4" key="1">
    <citation type="journal article" date="2019" name="Int. J. Syst. Evol. Microbiol.">
        <title>The Global Catalogue of Microorganisms (GCM) 10K type strain sequencing project: providing services to taxonomists for standard genome sequencing and annotation.</title>
        <authorList>
            <consortium name="The Broad Institute Genomics Platform"/>
            <consortium name="The Broad Institute Genome Sequencing Center for Infectious Disease"/>
            <person name="Wu L."/>
            <person name="Ma J."/>
        </authorList>
    </citation>
    <scope>NUCLEOTIDE SEQUENCE [LARGE SCALE GENOMIC DNA]</scope>
    <source>
        <strain evidence="4">JCM 16904</strain>
    </source>
</reference>